<keyword evidence="3" id="KW-1185">Reference proteome</keyword>
<dbReference type="RefSeq" id="XP_066698881.1">
    <property type="nucleotide sequence ID" value="XM_066846483.1"/>
</dbReference>
<dbReference type="Proteomes" id="UP001391051">
    <property type="component" value="Unassembled WGS sequence"/>
</dbReference>
<sequence>MDIAKTINDAAKQIAGLDFGRGRAFNKPHVVFAALVGNNVDQVVQGMTQGKITDALETRLAATLSSLAFVARERALSTNQSSGNAQKSRLVLALDAISNLHKKANDFTRVNHLITLKPKQASRPSMLKGANNNNAGFVVDNNTIWPPAHFGPIDIAHLCQQDVHTALFGITPETPGAAPAYPTDQDNPVTLRRSLSYESLTKNKPASTWALYPAPVAFFDDKSREDWYTLTGHKSRFYATLAELAEYAKQAFRQAGIDRVICMMTPWFYDPKEVATLAADGDLALPIAWQNRCYRSGMTLVIDRDGKTENNRAWKYKVVLFQPQTPRYPRAAPTDPARAQKRDEWVNKLFDNVSSVVRPVSSCWTGGTLKPGGLDHGSGPMASGGRGVGPDSVELSAALVSQLTEDHVSLTTDSMSLSARHFRNVGARQSAWDA</sequence>
<evidence type="ECO:0000256" key="1">
    <source>
        <dbReference type="SAM" id="MobiDB-lite"/>
    </source>
</evidence>
<organism evidence="2 3">
    <name type="scientific">Apiospora aurea</name>
    <dbReference type="NCBI Taxonomy" id="335848"/>
    <lineage>
        <taxon>Eukaryota</taxon>
        <taxon>Fungi</taxon>
        <taxon>Dikarya</taxon>
        <taxon>Ascomycota</taxon>
        <taxon>Pezizomycotina</taxon>
        <taxon>Sordariomycetes</taxon>
        <taxon>Xylariomycetidae</taxon>
        <taxon>Amphisphaeriales</taxon>
        <taxon>Apiosporaceae</taxon>
        <taxon>Apiospora</taxon>
    </lineage>
</organism>
<feature type="region of interest" description="Disordered" evidence="1">
    <location>
        <begin position="368"/>
        <end position="390"/>
    </location>
</feature>
<name>A0ABR1QAB2_9PEZI</name>
<accession>A0ABR1QAB2</accession>
<gene>
    <name evidence="2" type="ORF">PG986_010261</name>
</gene>
<evidence type="ECO:0000313" key="3">
    <source>
        <dbReference type="Proteomes" id="UP001391051"/>
    </source>
</evidence>
<comment type="caution">
    <text evidence="2">The sequence shown here is derived from an EMBL/GenBank/DDBJ whole genome shotgun (WGS) entry which is preliminary data.</text>
</comment>
<reference evidence="2 3" key="1">
    <citation type="submission" date="2023-01" db="EMBL/GenBank/DDBJ databases">
        <title>Analysis of 21 Apiospora genomes using comparative genomics revels a genus with tremendous synthesis potential of carbohydrate active enzymes and secondary metabolites.</title>
        <authorList>
            <person name="Sorensen T."/>
        </authorList>
    </citation>
    <scope>NUCLEOTIDE SEQUENCE [LARGE SCALE GENOMIC DNA]</scope>
    <source>
        <strain evidence="2 3">CBS 24483</strain>
    </source>
</reference>
<evidence type="ECO:0000313" key="2">
    <source>
        <dbReference type="EMBL" id="KAK7949375.1"/>
    </source>
</evidence>
<dbReference type="GeneID" id="92079545"/>
<protein>
    <submittedName>
        <fullName evidence="2">Uncharacterized protein</fullName>
    </submittedName>
</protein>
<dbReference type="EMBL" id="JAQQWE010000006">
    <property type="protein sequence ID" value="KAK7949375.1"/>
    <property type="molecule type" value="Genomic_DNA"/>
</dbReference>
<proteinExistence type="predicted"/>